<organism evidence="1 2">
    <name type="scientific">Bifidobacterium minimum</name>
    <dbReference type="NCBI Taxonomy" id="1693"/>
    <lineage>
        <taxon>Bacteria</taxon>
        <taxon>Bacillati</taxon>
        <taxon>Actinomycetota</taxon>
        <taxon>Actinomycetes</taxon>
        <taxon>Bifidobacteriales</taxon>
        <taxon>Bifidobacteriaceae</taxon>
        <taxon>Bifidobacterium</taxon>
    </lineage>
</organism>
<evidence type="ECO:0000313" key="2">
    <source>
        <dbReference type="Proteomes" id="UP000029014"/>
    </source>
</evidence>
<reference evidence="1 2" key="1">
    <citation type="submission" date="2014-03" db="EMBL/GenBank/DDBJ databases">
        <title>Genomics of Bifidobacteria.</title>
        <authorList>
            <person name="Ventura M."/>
            <person name="Milani C."/>
            <person name="Lugli G.A."/>
        </authorList>
    </citation>
    <scope>NUCLEOTIDE SEQUENCE [LARGE SCALE GENOMIC DNA]</scope>
    <source>
        <strain evidence="1 2">LMG 11592</strain>
    </source>
</reference>
<dbReference type="AlphaFoldDB" id="A0A087BL91"/>
<dbReference type="STRING" id="1693.BMIN_1456"/>
<keyword evidence="2" id="KW-1185">Reference proteome</keyword>
<sequence>MAFLGFARTDPVTSAASSASSAFVTWIPCDRGTEPSESGHNHGDSDGSGGRSLEFFYFWDSPILGFLYLDSSRRLREATICFSASSTPAQ</sequence>
<comment type="caution">
    <text evidence="1">The sequence shown here is derived from an EMBL/GenBank/DDBJ whole genome shotgun (WGS) entry which is preliminary data.</text>
</comment>
<protein>
    <submittedName>
        <fullName evidence="1">Uncharacterized protein</fullName>
    </submittedName>
</protein>
<dbReference type="EMBL" id="JGZD01000012">
    <property type="protein sequence ID" value="KFI71791.1"/>
    <property type="molecule type" value="Genomic_DNA"/>
</dbReference>
<dbReference type="Proteomes" id="UP000029014">
    <property type="component" value="Unassembled WGS sequence"/>
</dbReference>
<gene>
    <name evidence="1" type="ORF">BMIN_1456</name>
</gene>
<accession>A0A087BL91</accession>
<evidence type="ECO:0000313" key="1">
    <source>
        <dbReference type="EMBL" id="KFI71791.1"/>
    </source>
</evidence>
<name>A0A087BL91_9BIFI</name>
<proteinExistence type="predicted"/>